<evidence type="ECO:0000313" key="2">
    <source>
        <dbReference type="Proteomes" id="UP000249185"/>
    </source>
</evidence>
<name>A0A2W5NFS0_RHOSU</name>
<sequence>MSLKDNFTQDEWARVLGAPMIAGIAVTAAEPGGLWGAVKESVAVAAAIGKAKSEGGQNALIDAVVESYGTSEGRDQARGVLKHEAAGRKPPEIVEAAIAELTEVSQLVASKTPAEAAGFKAWLGEIASKVAEAGTEGGFLGFGGEKVSAAEKATLDKIASVLA</sequence>
<gene>
    <name evidence="1" type="ORF">DI556_01560</name>
</gene>
<accession>A0A2W5NFS0</accession>
<dbReference type="EMBL" id="QFPW01000001">
    <property type="protein sequence ID" value="PZQ52371.1"/>
    <property type="molecule type" value="Genomic_DNA"/>
</dbReference>
<protein>
    <submittedName>
        <fullName evidence="1">Uncharacterized protein</fullName>
    </submittedName>
</protein>
<organism evidence="1 2">
    <name type="scientific">Rhodovulum sulfidophilum</name>
    <name type="common">Rhodobacter sulfidophilus</name>
    <dbReference type="NCBI Taxonomy" id="35806"/>
    <lineage>
        <taxon>Bacteria</taxon>
        <taxon>Pseudomonadati</taxon>
        <taxon>Pseudomonadota</taxon>
        <taxon>Alphaproteobacteria</taxon>
        <taxon>Rhodobacterales</taxon>
        <taxon>Paracoccaceae</taxon>
        <taxon>Rhodovulum</taxon>
    </lineage>
</organism>
<proteinExistence type="predicted"/>
<evidence type="ECO:0000313" key="1">
    <source>
        <dbReference type="EMBL" id="PZQ52371.1"/>
    </source>
</evidence>
<dbReference type="AlphaFoldDB" id="A0A2W5NFS0"/>
<reference evidence="1 2" key="1">
    <citation type="submission" date="2017-08" db="EMBL/GenBank/DDBJ databases">
        <title>Infants hospitalized years apart are colonized by the same room-sourced microbial strains.</title>
        <authorList>
            <person name="Brooks B."/>
            <person name="Olm M.R."/>
            <person name="Firek B.A."/>
            <person name="Baker R."/>
            <person name="Thomas B.C."/>
            <person name="Morowitz M.J."/>
            <person name="Banfield J.F."/>
        </authorList>
    </citation>
    <scope>NUCLEOTIDE SEQUENCE [LARGE SCALE GENOMIC DNA]</scope>
    <source>
        <strain evidence="1">S2_005_002_R2_34</strain>
    </source>
</reference>
<dbReference type="Proteomes" id="UP000249185">
    <property type="component" value="Unassembled WGS sequence"/>
</dbReference>
<comment type="caution">
    <text evidence="1">The sequence shown here is derived from an EMBL/GenBank/DDBJ whole genome shotgun (WGS) entry which is preliminary data.</text>
</comment>